<keyword evidence="3" id="KW-0804">Transcription</keyword>
<feature type="domain" description="HTH araC/xylS-type" evidence="5">
    <location>
        <begin position="317"/>
        <end position="415"/>
    </location>
</feature>
<feature type="region of interest" description="Disordered" evidence="4">
    <location>
        <begin position="412"/>
        <end position="439"/>
    </location>
</feature>
<dbReference type="GO" id="GO:0043565">
    <property type="term" value="F:sequence-specific DNA binding"/>
    <property type="evidence" value="ECO:0007669"/>
    <property type="project" value="InterPro"/>
</dbReference>
<dbReference type="InterPro" id="IPR018060">
    <property type="entry name" value="HTH_AraC"/>
</dbReference>
<evidence type="ECO:0000313" key="6">
    <source>
        <dbReference type="EMBL" id="MUG26635.1"/>
    </source>
</evidence>
<dbReference type="Proteomes" id="UP000442469">
    <property type="component" value="Unassembled WGS sequence"/>
</dbReference>
<dbReference type="OrthoDB" id="247151at2"/>
<gene>
    <name evidence="6" type="ORF">GNQ08_30425</name>
</gene>
<dbReference type="PANTHER" id="PTHR43280:SF34">
    <property type="entry name" value="ARAC-FAMILY TRANSCRIPTIONAL REGULATOR"/>
    <property type="match status" value="1"/>
</dbReference>
<dbReference type="GO" id="GO:0003700">
    <property type="term" value="F:DNA-binding transcription factor activity"/>
    <property type="evidence" value="ECO:0007669"/>
    <property type="project" value="InterPro"/>
</dbReference>
<evidence type="ECO:0000256" key="1">
    <source>
        <dbReference type="ARBA" id="ARBA00023015"/>
    </source>
</evidence>
<dbReference type="InterPro" id="IPR009057">
    <property type="entry name" value="Homeodomain-like_sf"/>
</dbReference>
<evidence type="ECO:0000256" key="3">
    <source>
        <dbReference type="ARBA" id="ARBA00023163"/>
    </source>
</evidence>
<dbReference type="Gene3D" id="1.10.10.60">
    <property type="entry name" value="Homeodomain-like"/>
    <property type="match status" value="2"/>
</dbReference>
<evidence type="ECO:0000256" key="4">
    <source>
        <dbReference type="SAM" id="MobiDB-lite"/>
    </source>
</evidence>
<dbReference type="InterPro" id="IPR018062">
    <property type="entry name" value="HTH_AraC-typ_CS"/>
</dbReference>
<sequence>MIMTGRPDLGGRLERICHLLHEATLLPVIRTDNAGLIQSCRPDALPANPKYGGLQEQLTEWLGERSPMAVPMLHSTPFLEHFLLVSTGEEGKLAGGWIMIGPAVSAAWPEDLLAGLLRDLMVPQRQRPVWLAYYRNLPVIDKSRLLYAGLLVHEWLTGQSLDLADLIDASEPAAEGAALKPAALASLRLSGTREEGVYHHSPDTEKLFLKHIQHGNKKELFRAFAALADQGVGILSRRSPLRHQKNIAITVITLATRAAMEGGMFPEEAYTLSDMHIQHIEELGEVNKVESALQAALGDFADGVRRGLDQRVSRPIAVCQRYIFDHLYEELALPMLAKASGVSAVHLSRLFRRETGISLTEYIQRQRVEEAKQLLSLSAYSLSDISARLQFHDQSYFTKVFKKYAGVTPKQYRHGRLGTAGSEPPPPGRLTSDYTKPNR</sequence>
<dbReference type="PRINTS" id="PR00032">
    <property type="entry name" value="HTHARAC"/>
</dbReference>
<name>A0A6N8F3Y5_PAEMA</name>
<dbReference type="Pfam" id="PF12833">
    <property type="entry name" value="HTH_18"/>
    <property type="match status" value="1"/>
</dbReference>
<keyword evidence="2" id="KW-0238">DNA-binding</keyword>
<dbReference type="PANTHER" id="PTHR43280">
    <property type="entry name" value="ARAC-FAMILY TRANSCRIPTIONAL REGULATOR"/>
    <property type="match status" value="1"/>
</dbReference>
<dbReference type="PROSITE" id="PS01124">
    <property type="entry name" value="HTH_ARAC_FAMILY_2"/>
    <property type="match status" value="1"/>
</dbReference>
<dbReference type="InterPro" id="IPR020449">
    <property type="entry name" value="Tscrpt_reg_AraC-type_HTH"/>
</dbReference>
<proteinExistence type="predicted"/>
<comment type="caution">
    <text evidence="6">The sequence shown here is derived from an EMBL/GenBank/DDBJ whole genome shotgun (WGS) entry which is preliminary data.</text>
</comment>
<protein>
    <submittedName>
        <fullName evidence="6">Helix-turn-helix domain-containing protein</fullName>
    </submittedName>
</protein>
<evidence type="ECO:0000256" key="2">
    <source>
        <dbReference type="ARBA" id="ARBA00023125"/>
    </source>
</evidence>
<accession>A0A6N8F3Y5</accession>
<evidence type="ECO:0000259" key="5">
    <source>
        <dbReference type="PROSITE" id="PS01124"/>
    </source>
</evidence>
<dbReference type="EMBL" id="WNZZ01000050">
    <property type="protein sequence ID" value="MUG26635.1"/>
    <property type="molecule type" value="Genomic_DNA"/>
</dbReference>
<evidence type="ECO:0000313" key="7">
    <source>
        <dbReference type="Proteomes" id="UP000442469"/>
    </source>
</evidence>
<keyword evidence="1" id="KW-0805">Transcription regulation</keyword>
<organism evidence="6 7">
    <name type="scientific">Paenibacillus macerans</name>
    <name type="common">Bacillus macerans</name>
    <dbReference type="NCBI Taxonomy" id="44252"/>
    <lineage>
        <taxon>Bacteria</taxon>
        <taxon>Bacillati</taxon>
        <taxon>Bacillota</taxon>
        <taxon>Bacilli</taxon>
        <taxon>Bacillales</taxon>
        <taxon>Paenibacillaceae</taxon>
        <taxon>Paenibacillus</taxon>
    </lineage>
</organism>
<dbReference type="SMART" id="SM00342">
    <property type="entry name" value="HTH_ARAC"/>
    <property type="match status" value="1"/>
</dbReference>
<dbReference type="PROSITE" id="PS00041">
    <property type="entry name" value="HTH_ARAC_FAMILY_1"/>
    <property type="match status" value="1"/>
</dbReference>
<reference evidence="6 7" key="1">
    <citation type="submission" date="2019-11" db="EMBL/GenBank/DDBJ databases">
        <title>Draft genome sequences of five Paenibacillus species of dairy origin.</title>
        <authorList>
            <person name="Olajide A.M."/>
            <person name="Chen S."/>
            <person name="Lapointe G."/>
        </authorList>
    </citation>
    <scope>NUCLEOTIDE SEQUENCE [LARGE SCALE GENOMIC DNA]</scope>
    <source>
        <strain evidence="6 7">3CT49</strain>
    </source>
</reference>
<dbReference type="AlphaFoldDB" id="A0A6N8F3Y5"/>
<dbReference type="SUPFAM" id="SSF46689">
    <property type="entry name" value="Homeodomain-like"/>
    <property type="match status" value="2"/>
</dbReference>